<dbReference type="EMBL" id="JBITGY010000009">
    <property type="protein sequence ID" value="MFI6502413.1"/>
    <property type="molecule type" value="Genomic_DNA"/>
</dbReference>
<protein>
    <submittedName>
        <fullName evidence="1">Transcriptional regulator</fullName>
    </submittedName>
</protein>
<evidence type="ECO:0000313" key="2">
    <source>
        <dbReference type="Proteomes" id="UP001612741"/>
    </source>
</evidence>
<proteinExistence type="predicted"/>
<dbReference type="RefSeq" id="WP_397087654.1">
    <property type="nucleotide sequence ID" value="NZ_JBITGY010000009.1"/>
</dbReference>
<keyword evidence="2" id="KW-1185">Reference proteome</keyword>
<dbReference type="SUPFAM" id="SSF110849">
    <property type="entry name" value="ParB/Sulfiredoxin"/>
    <property type="match status" value="1"/>
</dbReference>
<gene>
    <name evidence="1" type="ORF">ACIBG2_33900</name>
</gene>
<sequence>MAANFGVPPEGERIRALVGERLRQAMTEDGAKVTVSWRGEQKHLHVISMPADTLYFNPDTHRIRAQRTLDPDRNRVLDAEPWSEAAQTYLHDLLRQDPANPSQMDPEFISLRDELDDYGQKEPGIISPDGILVDGNTRCAALRDLGVKDIRVGVLPSDTSRRDINAVELYLQLRKDRRREYSYINQLIAIEEELGGGRREDDVARDFNIKVKTLQQDRWVYQMICDAIDRSTTSSGAALHLVDFEDQQEKLRELQRVYVKVAATDPDAAEQLKESRLAMVVLRLPKTTLRLVEEDFHSRYVDERLPPELRPEVSEVGEIAIPGLPGVAVSGPAAAVGATRGLTDKLLQAEAVRKAAGKLDPREVAEADRVMKAAHKVFKTATDLAGQDARFRKRQVAVPERLMDAADHVNQCAAEFAEAKAKRALDEETFDDALLVLRASLIRLAKQAGRTFSTPGDGVDWLLAATRED</sequence>
<comment type="caution">
    <text evidence="1">The sequence shown here is derived from an EMBL/GenBank/DDBJ whole genome shotgun (WGS) entry which is preliminary data.</text>
</comment>
<evidence type="ECO:0000313" key="1">
    <source>
        <dbReference type="EMBL" id="MFI6502413.1"/>
    </source>
</evidence>
<name>A0ABW7Z4M2_9ACTN</name>
<reference evidence="1 2" key="1">
    <citation type="submission" date="2024-10" db="EMBL/GenBank/DDBJ databases">
        <title>The Natural Products Discovery Center: Release of the First 8490 Sequenced Strains for Exploring Actinobacteria Biosynthetic Diversity.</title>
        <authorList>
            <person name="Kalkreuter E."/>
            <person name="Kautsar S.A."/>
            <person name="Yang D."/>
            <person name="Bader C.D."/>
            <person name="Teijaro C.N."/>
            <person name="Fluegel L."/>
            <person name="Davis C.M."/>
            <person name="Simpson J.R."/>
            <person name="Lauterbach L."/>
            <person name="Steele A.D."/>
            <person name="Gui C."/>
            <person name="Meng S."/>
            <person name="Li G."/>
            <person name="Viehrig K."/>
            <person name="Ye F."/>
            <person name="Su P."/>
            <person name="Kiefer A.F."/>
            <person name="Nichols A."/>
            <person name="Cepeda A.J."/>
            <person name="Yan W."/>
            <person name="Fan B."/>
            <person name="Jiang Y."/>
            <person name="Adhikari A."/>
            <person name="Zheng C.-J."/>
            <person name="Schuster L."/>
            <person name="Cowan T.M."/>
            <person name="Smanski M.J."/>
            <person name="Chevrette M.G."/>
            <person name="De Carvalho L.P.S."/>
            <person name="Shen B."/>
        </authorList>
    </citation>
    <scope>NUCLEOTIDE SEQUENCE [LARGE SCALE GENOMIC DNA]</scope>
    <source>
        <strain evidence="1 2">NPDC050545</strain>
    </source>
</reference>
<dbReference type="Proteomes" id="UP001612741">
    <property type="component" value="Unassembled WGS sequence"/>
</dbReference>
<organism evidence="1 2">
    <name type="scientific">Nonomuraea typhae</name>
    <dbReference type="NCBI Taxonomy" id="2603600"/>
    <lineage>
        <taxon>Bacteria</taxon>
        <taxon>Bacillati</taxon>
        <taxon>Actinomycetota</taxon>
        <taxon>Actinomycetes</taxon>
        <taxon>Streptosporangiales</taxon>
        <taxon>Streptosporangiaceae</taxon>
        <taxon>Nonomuraea</taxon>
    </lineage>
</organism>
<dbReference type="InterPro" id="IPR036086">
    <property type="entry name" value="ParB/Sulfiredoxin_sf"/>
</dbReference>
<accession>A0ABW7Z4M2</accession>